<comment type="caution">
    <text evidence="2">The sequence shown here is derived from an EMBL/GenBank/DDBJ whole genome shotgun (WGS) entry which is preliminary data.</text>
</comment>
<dbReference type="AlphaFoldDB" id="A0A835YVU3"/>
<keyword evidence="3" id="KW-1185">Reference proteome</keyword>
<protein>
    <submittedName>
        <fullName evidence="2">Uncharacterized protein</fullName>
    </submittedName>
</protein>
<evidence type="ECO:0000256" key="1">
    <source>
        <dbReference type="SAM" id="MobiDB-lite"/>
    </source>
</evidence>
<feature type="region of interest" description="Disordered" evidence="1">
    <location>
        <begin position="1"/>
        <end position="22"/>
    </location>
</feature>
<dbReference type="EMBL" id="JAFCMP010000312">
    <property type="protein sequence ID" value="KAG5181618.1"/>
    <property type="molecule type" value="Genomic_DNA"/>
</dbReference>
<name>A0A835YVU3_9STRA</name>
<proteinExistence type="predicted"/>
<feature type="compositionally biased region" description="Basic and acidic residues" evidence="1">
    <location>
        <begin position="192"/>
        <end position="203"/>
    </location>
</feature>
<sequence length="203" mass="21392">MQRWPAEQQRCHRANLRQPDKRTRAATAAYFNKLPADAAMPPPVPRMPAAQRTAIAAAFATRAAERKVAAAAFAELPGDDAKLSRINPRTRVRIARVVSSYDPQYDNHKLIWIDSGGGQVIGATGESSLVGDAVGAVVGITGAVIGNTTGAVVGGVGTIAGGLCRFVFGGKSDNQKPETRGRSATRSLSPKGEVERRCESPSD</sequence>
<accession>A0A835YVU3</accession>
<evidence type="ECO:0000313" key="2">
    <source>
        <dbReference type="EMBL" id="KAG5181618.1"/>
    </source>
</evidence>
<gene>
    <name evidence="2" type="ORF">JKP88DRAFT_320982</name>
</gene>
<reference evidence="2" key="1">
    <citation type="submission" date="2021-02" db="EMBL/GenBank/DDBJ databases">
        <title>First Annotated Genome of the Yellow-green Alga Tribonema minus.</title>
        <authorList>
            <person name="Mahan K.M."/>
        </authorList>
    </citation>
    <scope>NUCLEOTIDE SEQUENCE</scope>
    <source>
        <strain evidence="2">UTEX B ZZ1240</strain>
    </source>
</reference>
<dbReference type="Proteomes" id="UP000664859">
    <property type="component" value="Unassembled WGS sequence"/>
</dbReference>
<organism evidence="2 3">
    <name type="scientific">Tribonema minus</name>
    <dbReference type="NCBI Taxonomy" id="303371"/>
    <lineage>
        <taxon>Eukaryota</taxon>
        <taxon>Sar</taxon>
        <taxon>Stramenopiles</taxon>
        <taxon>Ochrophyta</taxon>
        <taxon>PX clade</taxon>
        <taxon>Xanthophyceae</taxon>
        <taxon>Tribonematales</taxon>
        <taxon>Tribonemataceae</taxon>
        <taxon>Tribonema</taxon>
    </lineage>
</organism>
<evidence type="ECO:0000313" key="3">
    <source>
        <dbReference type="Proteomes" id="UP000664859"/>
    </source>
</evidence>
<feature type="region of interest" description="Disordered" evidence="1">
    <location>
        <begin position="173"/>
        <end position="203"/>
    </location>
</feature>